<dbReference type="InterPro" id="IPR023151">
    <property type="entry name" value="PEP_util_CS"/>
</dbReference>
<feature type="binding site" evidence="15">
    <location>
        <position position="779"/>
    </location>
    <ligand>
        <name>Mg(2+)</name>
        <dbReference type="ChEBI" id="CHEBI:18420"/>
    </ligand>
</feature>
<comment type="function">
    <text evidence="2">Catalyzes the reversible phosphorylation of pyruvate and phosphate.</text>
</comment>
<feature type="domain" description="Pyruvate phosphate dikinase AMP/ATP-binding" evidence="18">
    <location>
        <begin position="23"/>
        <end position="58"/>
    </location>
</feature>
<keyword evidence="11 15" id="KW-0460">Magnesium</keyword>
<dbReference type="PROSITE" id="PS00742">
    <property type="entry name" value="PEP_ENZYMES_2"/>
    <property type="match status" value="1"/>
</dbReference>
<dbReference type="STRING" id="545695.TREAZ_0431"/>
<protein>
    <recommendedName>
        <fullName evidence="5">Pyruvate, phosphate dikinase</fullName>
        <ecNumber evidence="4">2.7.9.1</ecNumber>
    </recommendedName>
    <alternativeName>
        <fullName evidence="12">Pyruvate, orthophosphate dikinase</fullName>
    </alternativeName>
</protein>
<dbReference type="PIRSF" id="PIRSF000853">
    <property type="entry name" value="PPDK"/>
    <property type="match status" value="1"/>
</dbReference>
<dbReference type="Pfam" id="PF02896">
    <property type="entry name" value="PEP-utilizers_C"/>
    <property type="match status" value="1"/>
</dbReference>
<evidence type="ECO:0000259" key="19">
    <source>
        <dbReference type="Pfam" id="PF02896"/>
    </source>
</evidence>
<dbReference type="InterPro" id="IPR000121">
    <property type="entry name" value="PEP_util_C"/>
</dbReference>
<dbReference type="Pfam" id="PF00391">
    <property type="entry name" value="PEP-utilizers"/>
    <property type="match status" value="1"/>
</dbReference>
<evidence type="ECO:0000313" key="20">
    <source>
        <dbReference type="EMBL" id="AEF81745.1"/>
    </source>
</evidence>
<evidence type="ECO:0000259" key="17">
    <source>
        <dbReference type="Pfam" id="PF00391"/>
    </source>
</evidence>
<feature type="domain" description="Pyruvate phosphate dikinase AMP/ATP-binding" evidence="18">
    <location>
        <begin position="60"/>
        <end position="311"/>
    </location>
</feature>
<feature type="domain" description="PEP-utilising enzyme C-terminal" evidence="19">
    <location>
        <begin position="543"/>
        <end position="879"/>
    </location>
</feature>
<feature type="region of interest" description="Disordered" evidence="16">
    <location>
        <begin position="885"/>
        <end position="924"/>
    </location>
</feature>
<dbReference type="Pfam" id="PF01326">
    <property type="entry name" value="PPDK_N"/>
    <property type="match status" value="2"/>
</dbReference>
<dbReference type="InterPro" id="IPR008279">
    <property type="entry name" value="PEP-util_enz_mobile_dom"/>
</dbReference>
<evidence type="ECO:0000313" key="21">
    <source>
        <dbReference type="Proteomes" id="UP000009222"/>
    </source>
</evidence>
<dbReference type="Gene3D" id="3.20.20.60">
    <property type="entry name" value="Phosphoenolpyruvate-binding domains"/>
    <property type="match status" value="1"/>
</dbReference>
<dbReference type="SUPFAM" id="SSF56059">
    <property type="entry name" value="Glutathione synthetase ATP-binding domain-like"/>
    <property type="match status" value="1"/>
</dbReference>
<evidence type="ECO:0000256" key="2">
    <source>
        <dbReference type="ARBA" id="ARBA00003144"/>
    </source>
</evidence>
<dbReference type="eggNOG" id="COG1080">
    <property type="taxonomic scope" value="Bacteria"/>
</dbReference>
<keyword evidence="9 20" id="KW-0418">Kinase</keyword>
<dbReference type="eggNOG" id="COG0574">
    <property type="taxonomic scope" value="Bacteria"/>
</dbReference>
<dbReference type="InterPro" id="IPR036637">
    <property type="entry name" value="Phosphohistidine_dom_sf"/>
</dbReference>
<dbReference type="SUPFAM" id="SSF51621">
    <property type="entry name" value="Phosphoenolpyruvate/pyruvate domain"/>
    <property type="match status" value="1"/>
</dbReference>
<keyword evidence="21" id="KW-1185">Reference proteome</keyword>
<feature type="binding site" evidence="15">
    <location>
        <position position="755"/>
    </location>
    <ligand>
        <name>Mg(2+)</name>
        <dbReference type="ChEBI" id="CHEBI:18420"/>
    </ligand>
</feature>
<dbReference type="AlphaFoldDB" id="F5YCU5"/>
<feature type="binding site" evidence="14">
    <location>
        <position position="779"/>
    </location>
    <ligand>
        <name>substrate</name>
    </ligand>
</feature>
<dbReference type="InterPro" id="IPR002192">
    <property type="entry name" value="PPDK_AMP/ATP-bd"/>
</dbReference>
<dbReference type="PANTHER" id="PTHR22931">
    <property type="entry name" value="PHOSPHOENOLPYRUVATE DIKINASE-RELATED"/>
    <property type="match status" value="1"/>
</dbReference>
<comment type="similarity">
    <text evidence="3">Belongs to the PEP-utilizing enzyme family.</text>
</comment>
<feature type="binding site" evidence="14">
    <location>
        <position position="776"/>
    </location>
    <ligand>
        <name>substrate</name>
    </ligand>
</feature>
<name>F5YCU5_LEAAZ</name>
<evidence type="ECO:0000256" key="10">
    <source>
        <dbReference type="ARBA" id="ARBA00022840"/>
    </source>
</evidence>
<evidence type="ECO:0000256" key="16">
    <source>
        <dbReference type="SAM" id="MobiDB-lite"/>
    </source>
</evidence>
<dbReference type="GO" id="GO:0050242">
    <property type="term" value="F:pyruvate, phosphate dikinase activity"/>
    <property type="evidence" value="ECO:0007669"/>
    <property type="project" value="UniProtKB-EC"/>
</dbReference>
<dbReference type="EC" id="2.7.9.1" evidence="4"/>
<dbReference type="NCBIfam" id="TIGR01828">
    <property type="entry name" value="pyru_phos_dikin"/>
    <property type="match status" value="1"/>
</dbReference>
<dbReference type="SUPFAM" id="SSF52009">
    <property type="entry name" value="Phosphohistidine domain"/>
    <property type="match status" value="1"/>
</dbReference>
<evidence type="ECO:0000256" key="9">
    <source>
        <dbReference type="ARBA" id="ARBA00022777"/>
    </source>
</evidence>
<feature type="active site" description="Proton donor" evidence="13">
    <location>
        <position position="841"/>
    </location>
</feature>
<keyword evidence="8" id="KW-0547">Nucleotide-binding</keyword>
<evidence type="ECO:0000256" key="6">
    <source>
        <dbReference type="ARBA" id="ARBA00022679"/>
    </source>
</evidence>
<dbReference type="InterPro" id="IPR010121">
    <property type="entry name" value="Pyruvate_phosphate_dikinase"/>
</dbReference>
<dbReference type="InParanoid" id="F5YCU5"/>
<dbReference type="PANTHER" id="PTHR22931:SF9">
    <property type="entry name" value="PYRUVATE, PHOSPHATE DIKINASE 1, CHLOROPLASTIC"/>
    <property type="match status" value="1"/>
</dbReference>
<dbReference type="GO" id="GO:0046872">
    <property type="term" value="F:metal ion binding"/>
    <property type="evidence" value="ECO:0007669"/>
    <property type="project" value="UniProtKB-KW"/>
</dbReference>
<sequence length="966" mass="106082">MAKIKNVYFFGNGKAEGDASMRNELGGKGANLAEMTNLGIPVPPGFTISTEICAFYAKSKKYPVGLDKEVLAVLQKLEKTMGKKLGDPDDPLLVSVRSGAPVSLPGMMDTILNLGINDKSVKGLAARTGNTRFAWDAYRRFIQMYGDVVMLVPYEEFEGAINDLKKKRGVELDTDLTARDLEELVGEYKKIVKKTTGKDFPQQPMDQLWGAINAVFGSWMNERAIKYRQLNDIRNIKGTAVNVQSMVFGNFGEDSGTGVCFSRDPSTGENEFYGEYLMNAQGEDVVAGIRTPEKISTLAKRNKKIYDQLVGIKNKLEKHFRDMQDMEFTVQQGKLFILQTRNGKRTGAAAVKCAVDMVAEKLIDKETAVQRVSPALLDQLLHPMIDLKVLKTAKSMTRGLNASPGAACGKIVFSANDAEEWQARGEKVLLVRKDTSPEDIGGMVASQGILTSTGGMTSHAAVVARGMGTPCVAGAKEAIVQGHTLFIGTKKFSEGDWITIDGSTGEVYEGKLPLVTPDISKDMDTFLKWCDDIRASAKRGSLKGFEVRTNADQPEDAKRAFAFGAQGVGLCRTEHMFFDKDKLIHFRAMIVADTLEERKAALKEILPLQQKDFFGIFKAMEGRPVTIRLLDPPLHEFVPHTLEETQELAEFLKVSVESLQPKIDRLHEQNPMLGHRGCRLAVTYPEIYNMQVEAIALAAAECISKKIPVQPEIMIPIVITARELKLLRPNAEAILKRVFDKAGVKLHVKIGTMIEVPRAAIRSGHIARYADFFSFGTNDLTQMTFAFSRDDVASFLPAYLQQNVLDVDPFKSIDEEGVGWLISYATQQGRAVNPDLKVGICGEHGGDPLTIDFCYRAGLSYVSCSPFRVPLARLAAAQAVLNNKPKADKKSTVKKPAAKKPAIKKAADKKTAKKTTVKKSAAKKLVTKKAVVKKTAKSIKPAVKKAVKKPAAKNASPAKREPKAKK</sequence>
<evidence type="ECO:0000256" key="7">
    <source>
        <dbReference type="ARBA" id="ARBA00022723"/>
    </source>
</evidence>
<reference evidence="21" key="1">
    <citation type="submission" date="2009-12" db="EMBL/GenBank/DDBJ databases">
        <title>Complete sequence of Treponema azotonutricium strain ZAS-9.</title>
        <authorList>
            <person name="Tetu S.G."/>
            <person name="Matson E."/>
            <person name="Ren Q."/>
            <person name="Seshadri R."/>
            <person name="Elbourne L."/>
            <person name="Hassan K.A."/>
            <person name="Durkin A."/>
            <person name="Radune D."/>
            <person name="Mohamoud Y."/>
            <person name="Shay R."/>
            <person name="Jin S."/>
            <person name="Zhang X."/>
            <person name="Lucey K."/>
            <person name="Ballor N.R."/>
            <person name="Ottesen E."/>
            <person name="Rosenthal R."/>
            <person name="Allen A."/>
            <person name="Leadbetter J.R."/>
            <person name="Paulsen I.T."/>
        </authorList>
    </citation>
    <scope>NUCLEOTIDE SEQUENCE [LARGE SCALE GENOMIC DNA]</scope>
    <source>
        <strain evidence="21">ATCC BAA-888 / DSM 13862 / ZAS-9</strain>
    </source>
</reference>
<dbReference type="InterPro" id="IPR013815">
    <property type="entry name" value="ATP_grasp_subdomain_1"/>
</dbReference>
<dbReference type="RefSeq" id="WP_015711516.1">
    <property type="nucleotide sequence ID" value="NC_015577.1"/>
</dbReference>
<evidence type="ECO:0000256" key="1">
    <source>
        <dbReference type="ARBA" id="ARBA00001946"/>
    </source>
</evidence>
<evidence type="ECO:0000256" key="13">
    <source>
        <dbReference type="PIRSR" id="PIRSR000853-1"/>
    </source>
</evidence>
<keyword evidence="6 20" id="KW-0808">Transferase</keyword>
<dbReference type="Gene3D" id="3.50.30.10">
    <property type="entry name" value="Phosphohistidine domain"/>
    <property type="match status" value="1"/>
</dbReference>
<evidence type="ECO:0000256" key="14">
    <source>
        <dbReference type="PIRSR" id="PIRSR000853-2"/>
    </source>
</evidence>
<evidence type="ECO:0000256" key="5">
    <source>
        <dbReference type="ARBA" id="ARBA00020138"/>
    </source>
</evidence>
<feature type="region of interest" description="Disordered" evidence="16">
    <location>
        <begin position="937"/>
        <end position="966"/>
    </location>
</feature>
<dbReference type="EMBL" id="CP001841">
    <property type="protein sequence ID" value="AEF81745.1"/>
    <property type="molecule type" value="Genomic_DNA"/>
</dbReference>
<feature type="binding site" evidence="14">
    <location>
        <position position="572"/>
    </location>
    <ligand>
        <name>substrate</name>
    </ligand>
</feature>
<evidence type="ECO:0000256" key="3">
    <source>
        <dbReference type="ARBA" id="ARBA00007837"/>
    </source>
</evidence>
<dbReference type="OrthoDB" id="9765468at2"/>
<keyword evidence="10" id="KW-0067">ATP-binding</keyword>
<dbReference type="GO" id="GO:0005524">
    <property type="term" value="F:ATP binding"/>
    <property type="evidence" value="ECO:0007669"/>
    <property type="project" value="UniProtKB-KW"/>
</dbReference>
<feature type="binding site" evidence="14">
    <location>
        <position position="778"/>
    </location>
    <ligand>
        <name>substrate</name>
    </ligand>
</feature>
<feature type="binding site" evidence="14">
    <location>
        <position position="755"/>
    </location>
    <ligand>
        <name>substrate</name>
    </ligand>
</feature>
<feature type="compositionally biased region" description="Basic residues" evidence="16">
    <location>
        <begin position="937"/>
        <end position="951"/>
    </location>
</feature>
<evidence type="ECO:0000256" key="11">
    <source>
        <dbReference type="ARBA" id="ARBA00022842"/>
    </source>
</evidence>
<dbReference type="PROSITE" id="PS00370">
    <property type="entry name" value="PEP_ENZYMES_PHOS_SITE"/>
    <property type="match status" value="1"/>
</dbReference>
<dbReference type="InterPro" id="IPR040442">
    <property type="entry name" value="Pyrv_kinase-like_dom_sf"/>
</dbReference>
<feature type="binding site" evidence="14">
    <location>
        <position position="777"/>
    </location>
    <ligand>
        <name>substrate</name>
    </ligand>
</feature>
<proteinExistence type="inferred from homology"/>
<evidence type="ECO:0000256" key="4">
    <source>
        <dbReference type="ARBA" id="ARBA00011994"/>
    </source>
</evidence>
<evidence type="ECO:0000256" key="8">
    <source>
        <dbReference type="ARBA" id="ARBA00022741"/>
    </source>
</evidence>
<keyword evidence="20" id="KW-0670">Pyruvate</keyword>
<dbReference type="Gene3D" id="1.20.80.30">
    <property type="match status" value="1"/>
</dbReference>
<dbReference type="KEGG" id="taz:TREAZ_0431"/>
<dbReference type="Gene3D" id="3.30.470.20">
    <property type="entry name" value="ATP-grasp fold, B domain"/>
    <property type="match status" value="1"/>
</dbReference>
<dbReference type="GO" id="GO:0016301">
    <property type="term" value="F:kinase activity"/>
    <property type="evidence" value="ECO:0007669"/>
    <property type="project" value="UniProtKB-KW"/>
</dbReference>
<feature type="compositionally biased region" description="Basic residues" evidence="16">
    <location>
        <begin position="892"/>
        <end position="903"/>
    </location>
</feature>
<dbReference type="Proteomes" id="UP000009222">
    <property type="component" value="Chromosome"/>
</dbReference>
<evidence type="ECO:0000256" key="15">
    <source>
        <dbReference type="PIRSR" id="PIRSR000853-3"/>
    </source>
</evidence>
<reference evidence="20 21" key="2">
    <citation type="journal article" date="2011" name="ISME J.">
        <title>RNA-seq reveals cooperative metabolic interactions between two termite-gut spirochete species in co-culture.</title>
        <authorList>
            <person name="Rosenthal A.Z."/>
            <person name="Matson E.G."/>
            <person name="Eldar A."/>
            <person name="Leadbetter J.R."/>
        </authorList>
    </citation>
    <scope>NUCLEOTIDE SEQUENCE [LARGE SCALE GENOMIC DNA]</scope>
    <source>
        <strain evidence="21">ATCC BAA-888 / DSM 13862 / ZAS-9</strain>
    </source>
</reference>
<dbReference type="Gene3D" id="1.10.189.10">
    <property type="entry name" value="Pyruvate Phosphate Dikinase, domain 2"/>
    <property type="match status" value="1"/>
</dbReference>
<evidence type="ECO:0000256" key="12">
    <source>
        <dbReference type="ARBA" id="ARBA00032883"/>
    </source>
</evidence>
<feature type="domain" description="PEP-utilising enzyme mobile" evidence="17">
    <location>
        <begin position="426"/>
        <end position="505"/>
    </location>
</feature>
<feature type="compositionally biased region" description="Basic residues" evidence="16">
    <location>
        <begin position="911"/>
        <end position="924"/>
    </location>
</feature>
<evidence type="ECO:0000259" key="18">
    <source>
        <dbReference type="Pfam" id="PF01326"/>
    </source>
</evidence>
<keyword evidence="7 15" id="KW-0479">Metal-binding</keyword>
<comment type="cofactor">
    <cofactor evidence="1 15">
        <name>Mg(2+)</name>
        <dbReference type="ChEBI" id="CHEBI:18420"/>
    </cofactor>
</comment>
<dbReference type="HOGENOM" id="CLU_015345_0_2_12"/>
<organism evidence="20 21">
    <name type="scientific">Leadbettera azotonutricia (strain ATCC BAA-888 / DSM 13862 / ZAS-9)</name>
    <name type="common">Treponema azotonutricium</name>
    <dbReference type="NCBI Taxonomy" id="545695"/>
    <lineage>
        <taxon>Bacteria</taxon>
        <taxon>Pseudomonadati</taxon>
        <taxon>Spirochaetota</taxon>
        <taxon>Spirochaetia</taxon>
        <taxon>Spirochaetales</taxon>
        <taxon>Breznakiellaceae</taxon>
        <taxon>Leadbettera</taxon>
    </lineage>
</organism>
<dbReference type="NCBIfam" id="NF004531">
    <property type="entry name" value="PRK05878.1"/>
    <property type="match status" value="1"/>
</dbReference>
<accession>F5YCU5</accession>
<feature type="binding site" evidence="14">
    <location>
        <position position="628"/>
    </location>
    <ligand>
        <name>substrate</name>
    </ligand>
</feature>
<gene>
    <name evidence="20" type="primary">ppdK</name>
    <name evidence="20" type="ordered locus">TREAZ_0431</name>
</gene>
<dbReference type="InterPro" id="IPR018274">
    <property type="entry name" value="PEP_util_AS"/>
</dbReference>
<feature type="active site" description="Tele-phosphohistidine intermediate" evidence="13">
    <location>
        <position position="459"/>
    </location>
</feature>
<dbReference type="Gene3D" id="3.30.1490.20">
    <property type="entry name" value="ATP-grasp fold, A domain"/>
    <property type="match status" value="1"/>
</dbReference>
<dbReference type="InterPro" id="IPR015813">
    <property type="entry name" value="Pyrv/PenolPyrv_kinase-like_dom"/>
</dbReference>